<protein>
    <submittedName>
        <fullName evidence="3">Transmembrane protein, putative</fullName>
    </submittedName>
</protein>
<sequence length="195" mass="23112">RKNISYNQKKKDMSESKNIQDEQMNSQNQTTPNLQADHQKVESQQKIQEQFKQQEEKISVTTKEIAKLKKELFYDVAKSIYDNNYKNSRIDQDIQEKCKKVVHSYYFMQGSLGVSLAYFAGKILFQKRQRYTKNNLDSMFIMALFLSAGVSGINYNSKINNLQQYFMWENGKFKNINVVEYKKDPTNYVKYLLEE</sequence>
<evidence type="ECO:0000256" key="2">
    <source>
        <dbReference type="SAM" id="Phobius"/>
    </source>
</evidence>
<feature type="compositionally biased region" description="Polar residues" evidence="1">
    <location>
        <begin position="21"/>
        <end position="36"/>
    </location>
</feature>
<reference evidence="4" key="1">
    <citation type="journal article" date="2006" name="PLoS Biol.">
        <title>Macronuclear genome sequence of the ciliate Tetrahymena thermophila, a model eukaryote.</title>
        <authorList>
            <person name="Eisen J.A."/>
            <person name="Coyne R.S."/>
            <person name="Wu M."/>
            <person name="Wu D."/>
            <person name="Thiagarajan M."/>
            <person name="Wortman J.R."/>
            <person name="Badger J.H."/>
            <person name="Ren Q."/>
            <person name="Amedeo P."/>
            <person name="Jones K.M."/>
            <person name="Tallon L.J."/>
            <person name="Delcher A.L."/>
            <person name="Salzberg S.L."/>
            <person name="Silva J.C."/>
            <person name="Haas B.J."/>
            <person name="Majoros W.H."/>
            <person name="Farzad M."/>
            <person name="Carlton J.M."/>
            <person name="Smith R.K. Jr."/>
            <person name="Garg J."/>
            <person name="Pearlman R.E."/>
            <person name="Karrer K.M."/>
            <person name="Sun L."/>
            <person name="Manning G."/>
            <person name="Elde N.C."/>
            <person name="Turkewitz A.P."/>
            <person name="Asai D.J."/>
            <person name="Wilkes D.E."/>
            <person name="Wang Y."/>
            <person name="Cai H."/>
            <person name="Collins K."/>
            <person name="Stewart B.A."/>
            <person name="Lee S.R."/>
            <person name="Wilamowska K."/>
            <person name="Weinberg Z."/>
            <person name="Ruzzo W.L."/>
            <person name="Wloga D."/>
            <person name="Gaertig J."/>
            <person name="Frankel J."/>
            <person name="Tsao C.-C."/>
            <person name="Gorovsky M.A."/>
            <person name="Keeling P.J."/>
            <person name="Waller R.F."/>
            <person name="Patron N.J."/>
            <person name="Cherry J.M."/>
            <person name="Stover N.A."/>
            <person name="Krieger C.J."/>
            <person name="del Toro C."/>
            <person name="Ryder H.F."/>
            <person name="Williamson S.C."/>
            <person name="Barbeau R.A."/>
            <person name="Hamilton E.P."/>
            <person name="Orias E."/>
        </authorList>
    </citation>
    <scope>NUCLEOTIDE SEQUENCE [LARGE SCALE GENOMIC DNA]</scope>
    <source>
        <strain evidence="4">SB210</strain>
    </source>
</reference>
<dbReference type="RefSeq" id="XP_012655917.1">
    <property type="nucleotide sequence ID" value="XM_012800463.1"/>
</dbReference>
<evidence type="ECO:0000313" key="3">
    <source>
        <dbReference type="EMBL" id="EWS71555.1"/>
    </source>
</evidence>
<keyword evidence="2 3" id="KW-0812">Transmembrane</keyword>
<dbReference type="GeneID" id="24441440"/>
<dbReference type="EMBL" id="GG662374">
    <property type="protein sequence ID" value="EWS71555.1"/>
    <property type="molecule type" value="Genomic_DNA"/>
</dbReference>
<evidence type="ECO:0000313" key="4">
    <source>
        <dbReference type="Proteomes" id="UP000009168"/>
    </source>
</evidence>
<proteinExistence type="predicted"/>
<dbReference type="Proteomes" id="UP000009168">
    <property type="component" value="Unassembled WGS sequence"/>
</dbReference>
<dbReference type="KEGG" id="tet:TTHERM_001020880"/>
<feature type="transmembrane region" description="Helical" evidence="2">
    <location>
        <begin position="137"/>
        <end position="155"/>
    </location>
</feature>
<accession>W7WXK6</accession>
<dbReference type="AlphaFoldDB" id="W7WXK6"/>
<feature type="compositionally biased region" description="Basic and acidic residues" evidence="1">
    <location>
        <begin position="9"/>
        <end position="20"/>
    </location>
</feature>
<dbReference type="InParanoid" id="W7WXK6"/>
<feature type="region of interest" description="Disordered" evidence="1">
    <location>
        <begin position="1"/>
        <end position="46"/>
    </location>
</feature>
<keyword evidence="4" id="KW-1185">Reference proteome</keyword>
<organism evidence="3 4">
    <name type="scientific">Tetrahymena thermophila (strain SB210)</name>
    <dbReference type="NCBI Taxonomy" id="312017"/>
    <lineage>
        <taxon>Eukaryota</taxon>
        <taxon>Sar</taxon>
        <taxon>Alveolata</taxon>
        <taxon>Ciliophora</taxon>
        <taxon>Intramacronucleata</taxon>
        <taxon>Oligohymenophorea</taxon>
        <taxon>Hymenostomatida</taxon>
        <taxon>Tetrahymenina</taxon>
        <taxon>Tetrahymenidae</taxon>
        <taxon>Tetrahymena</taxon>
    </lineage>
</organism>
<evidence type="ECO:0000256" key="1">
    <source>
        <dbReference type="SAM" id="MobiDB-lite"/>
    </source>
</evidence>
<keyword evidence="2" id="KW-1133">Transmembrane helix</keyword>
<feature type="non-terminal residue" evidence="3">
    <location>
        <position position="1"/>
    </location>
</feature>
<keyword evidence="2" id="KW-0472">Membrane</keyword>
<feature type="transmembrane region" description="Helical" evidence="2">
    <location>
        <begin position="105"/>
        <end position="125"/>
    </location>
</feature>
<gene>
    <name evidence="3" type="ORF">TTHERM_001020880</name>
</gene>
<name>W7WXK6_TETTS</name>